<evidence type="ECO:0000313" key="2">
    <source>
        <dbReference type="Proteomes" id="UP000751190"/>
    </source>
</evidence>
<dbReference type="Proteomes" id="UP000751190">
    <property type="component" value="Unassembled WGS sequence"/>
</dbReference>
<proteinExistence type="predicted"/>
<protein>
    <submittedName>
        <fullName evidence="1">Uncharacterized protein</fullName>
    </submittedName>
</protein>
<reference evidence="1" key="1">
    <citation type="submission" date="2021-05" db="EMBL/GenBank/DDBJ databases">
        <title>The genome of the haptophyte Pavlova lutheri (Diacronema luteri, Pavlovales) - a model for lipid biosynthesis in eukaryotic algae.</title>
        <authorList>
            <person name="Hulatt C.J."/>
            <person name="Posewitz M.C."/>
        </authorList>
    </citation>
    <scope>NUCLEOTIDE SEQUENCE</scope>
    <source>
        <strain evidence="1">NIVA-4/92</strain>
    </source>
</reference>
<dbReference type="AlphaFoldDB" id="A0A8J6C3L8"/>
<keyword evidence="2" id="KW-1185">Reference proteome</keyword>
<dbReference type="OrthoDB" id="10579262at2759"/>
<accession>A0A8J6C3L8</accession>
<sequence>MLAARRVALRSSDALARRVLARPLAIDSQLSERERALEAVYFQKEEKELLKKIAKKMGMPSKETALSEEAELKKIFAKHAVDAKPALVQDLMTYFHTHPH</sequence>
<comment type="caution">
    <text evidence="1">The sequence shown here is derived from an EMBL/GenBank/DDBJ whole genome shotgun (WGS) entry which is preliminary data.</text>
</comment>
<dbReference type="EMBL" id="JAGTXO010000041">
    <property type="protein sequence ID" value="KAG8459429.1"/>
    <property type="molecule type" value="Genomic_DNA"/>
</dbReference>
<gene>
    <name evidence="1" type="ORF">KFE25_013065</name>
</gene>
<name>A0A8J6C3L8_DIALT</name>
<organism evidence="1 2">
    <name type="scientific">Diacronema lutheri</name>
    <name type="common">Unicellular marine alga</name>
    <name type="synonym">Monochrysis lutheri</name>
    <dbReference type="NCBI Taxonomy" id="2081491"/>
    <lineage>
        <taxon>Eukaryota</taxon>
        <taxon>Haptista</taxon>
        <taxon>Haptophyta</taxon>
        <taxon>Pavlovophyceae</taxon>
        <taxon>Pavlovales</taxon>
        <taxon>Pavlovaceae</taxon>
        <taxon>Diacronema</taxon>
    </lineage>
</organism>
<evidence type="ECO:0000313" key="1">
    <source>
        <dbReference type="EMBL" id="KAG8459429.1"/>
    </source>
</evidence>